<dbReference type="GO" id="GO:0006260">
    <property type="term" value="P:DNA replication"/>
    <property type="evidence" value="ECO:0007669"/>
    <property type="project" value="InterPro"/>
</dbReference>
<accession>A0A0R3CW88</accession>
<dbReference type="GO" id="GO:0003677">
    <property type="term" value="F:DNA binding"/>
    <property type="evidence" value="ECO:0007669"/>
    <property type="project" value="InterPro"/>
</dbReference>
<dbReference type="SUPFAM" id="SSF48019">
    <property type="entry name" value="post-AAA+ oligomerization domain-like"/>
    <property type="match status" value="1"/>
</dbReference>
<sequence>MIPDTRNGLPAMACVSAMQKAIRRGMEREAMEFAVELIHTSKAFHTMVCNRLEVVCHEDLDALAAPHVFPFVAASLAASRERYSKSIGEARLMIGNAIRLMCRSPKSRAGCHFAAAIGLRSLLEDFAPTIPDWAYDQHTLAGKKLGRGLDHFRKEGAKLVPPPTAADPYEDEAYRLWAIKQRSRP</sequence>
<dbReference type="Proteomes" id="UP000051380">
    <property type="component" value="Unassembled WGS sequence"/>
</dbReference>
<evidence type="ECO:0000313" key="1">
    <source>
        <dbReference type="EMBL" id="KRQ01841.1"/>
    </source>
</evidence>
<gene>
    <name evidence="1" type="ORF">AOQ72_10520</name>
</gene>
<evidence type="ECO:0000313" key="2">
    <source>
        <dbReference type="Proteomes" id="UP000051380"/>
    </source>
</evidence>
<proteinExistence type="predicted"/>
<protein>
    <submittedName>
        <fullName evidence="1">Uncharacterized protein</fullName>
    </submittedName>
</protein>
<dbReference type="EMBL" id="LJYF01000004">
    <property type="protein sequence ID" value="KRQ01841.1"/>
    <property type="molecule type" value="Genomic_DNA"/>
</dbReference>
<name>A0A0R3CW88_9BRAD</name>
<dbReference type="InterPro" id="IPR008921">
    <property type="entry name" value="DNA_pol3_clamp-load_cplx_C"/>
</dbReference>
<comment type="caution">
    <text evidence="1">The sequence shown here is derived from an EMBL/GenBank/DDBJ whole genome shotgun (WGS) entry which is preliminary data.</text>
</comment>
<dbReference type="AlphaFoldDB" id="A0A0R3CW88"/>
<reference evidence="1 2" key="1">
    <citation type="submission" date="2015-09" db="EMBL/GenBank/DDBJ databases">
        <title>Draft Genome Sequence of the Strain BR 3267 (Bradyrhizobium yuanmingense) recommended as inoculant for cowpea in Brazil.</title>
        <authorList>
            <person name="Simoes-Araujo J.L."/>
            <person name="Zilli J.E."/>
        </authorList>
    </citation>
    <scope>NUCLEOTIDE SEQUENCE [LARGE SCALE GENOMIC DNA]</scope>
    <source>
        <strain evidence="1 2">BR3267</strain>
    </source>
</reference>
<organism evidence="1 2">
    <name type="scientific">Bradyrhizobium yuanmingense</name>
    <dbReference type="NCBI Taxonomy" id="108015"/>
    <lineage>
        <taxon>Bacteria</taxon>
        <taxon>Pseudomonadati</taxon>
        <taxon>Pseudomonadota</taxon>
        <taxon>Alphaproteobacteria</taxon>
        <taxon>Hyphomicrobiales</taxon>
        <taxon>Nitrobacteraceae</taxon>
        <taxon>Bradyrhizobium</taxon>
    </lineage>
</organism>
<dbReference type="Gene3D" id="1.20.272.10">
    <property type="match status" value="1"/>
</dbReference>